<dbReference type="Pfam" id="PF04055">
    <property type="entry name" value="Radical_SAM"/>
    <property type="match status" value="1"/>
</dbReference>
<dbReference type="GO" id="GO:0003824">
    <property type="term" value="F:catalytic activity"/>
    <property type="evidence" value="ECO:0007669"/>
    <property type="project" value="InterPro"/>
</dbReference>
<dbReference type="CDD" id="cd01335">
    <property type="entry name" value="Radical_SAM"/>
    <property type="match status" value="1"/>
</dbReference>
<dbReference type="SFLD" id="SFLDS00029">
    <property type="entry name" value="Radical_SAM"/>
    <property type="match status" value="1"/>
</dbReference>
<reference evidence="5 6" key="1">
    <citation type="submission" date="2014-10" db="EMBL/GenBank/DDBJ databases">
        <title>Draft genome of anammox bacterium scalindua brodae, obtained using differential coverage binning of sequence data from two enrichment reactors.</title>
        <authorList>
            <person name="Speth D.R."/>
            <person name="Russ L."/>
            <person name="Kartal B."/>
            <person name="Op den Camp H.J."/>
            <person name="Dutilh B.E."/>
            <person name="Jetten M.S."/>
        </authorList>
    </citation>
    <scope>NUCLEOTIDE SEQUENCE [LARGE SCALE GENOMIC DNA]</scope>
    <source>
        <strain evidence="5">RU1</strain>
    </source>
</reference>
<sequence length="353" mass="39819">MFADPPWRDCSELEIPLSFVWNMKILIKERKSRVLSPSTLKCLNDTPTLNPTAGCAHLCSYCYARGYSNYPGDGTIVLYTNLVEKLENELNRKRQTPGFVYFSPSCDAFQPVKQVLDTTYSLMALLLQKGIGVSFLTKGRIPDRFIALFKSHSDNVNAHIGITTLNRQLQKQIEPHAATPGTRLKNISALVQIGVLPEARFDPLIPGVTDSTDNLDPLLKILGRSGVRRVGLNYLFLRPIINKNIRDDLGHTKAMEKISQAFCDNVDLKLLDGKSRVNALNPDFRQKQYKHISLLAKQNGIKTYVCGYKNPDIAEDLTCSNIWQKYSDKNTVQYQLFNDHHSEITISQTSNPD</sequence>
<keyword evidence="1" id="KW-0479">Metal-binding</keyword>
<evidence type="ECO:0000256" key="2">
    <source>
        <dbReference type="ARBA" id="ARBA00023004"/>
    </source>
</evidence>
<dbReference type="SFLD" id="SFLDG01084">
    <property type="entry name" value="Uncharacterised_Radical_SAM_Su"/>
    <property type="match status" value="1"/>
</dbReference>
<dbReference type="PANTHER" id="PTHR43432">
    <property type="entry name" value="SLR0285 PROTEIN"/>
    <property type="match status" value="1"/>
</dbReference>
<evidence type="ECO:0000256" key="1">
    <source>
        <dbReference type="ARBA" id="ARBA00022723"/>
    </source>
</evidence>
<evidence type="ECO:0000259" key="4">
    <source>
        <dbReference type="Pfam" id="PF04055"/>
    </source>
</evidence>
<feature type="domain" description="Radical SAM core" evidence="4">
    <location>
        <begin position="50"/>
        <end position="212"/>
    </location>
</feature>
<organism evidence="5 6">
    <name type="scientific">Candidatus Scalindua brodae</name>
    <dbReference type="NCBI Taxonomy" id="237368"/>
    <lineage>
        <taxon>Bacteria</taxon>
        <taxon>Pseudomonadati</taxon>
        <taxon>Planctomycetota</taxon>
        <taxon>Candidatus Brocadiia</taxon>
        <taxon>Candidatus Brocadiales</taxon>
        <taxon>Candidatus Scalinduaceae</taxon>
        <taxon>Candidatus Scalindua</taxon>
    </lineage>
</organism>
<proteinExistence type="predicted"/>
<dbReference type="InterPro" id="IPR058240">
    <property type="entry name" value="rSAM_sf"/>
</dbReference>
<keyword evidence="3" id="KW-0411">Iron-sulfur</keyword>
<dbReference type="SUPFAM" id="SSF102114">
    <property type="entry name" value="Radical SAM enzymes"/>
    <property type="match status" value="1"/>
</dbReference>
<dbReference type="InterPro" id="IPR040086">
    <property type="entry name" value="MJ0683-like"/>
</dbReference>
<dbReference type="GO" id="GO:0051536">
    <property type="term" value="F:iron-sulfur cluster binding"/>
    <property type="evidence" value="ECO:0007669"/>
    <property type="project" value="UniProtKB-KW"/>
</dbReference>
<dbReference type="EMBL" id="JRYO01000085">
    <property type="protein sequence ID" value="KHE92911.1"/>
    <property type="molecule type" value="Genomic_DNA"/>
</dbReference>
<evidence type="ECO:0000313" key="5">
    <source>
        <dbReference type="EMBL" id="KHE92911.1"/>
    </source>
</evidence>
<keyword evidence="2" id="KW-0408">Iron</keyword>
<evidence type="ECO:0000256" key="3">
    <source>
        <dbReference type="ARBA" id="ARBA00023014"/>
    </source>
</evidence>
<dbReference type="PANTHER" id="PTHR43432:SF4">
    <property type="entry name" value="RADICAL SAM CORE DOMAIN-CONTAINING PROTEIN"/>
    <property type="match status" value="1"/>
</dbReference>
<dbReference type="Proteomes" id="UP000030652">
    <property type="component" value="Unassembled WGS sequence"/>
</dbReference>
<dbReference type="AlphaFoldDB" id="A0A0B0ELP9"/>
<protein>
    <recommendedName>
        <fullName evidence="4">Radical SAM core domain-containing protein</fullName>
    </recommendedName>
</protein>
<accession>A0A0B0ELP9</accession>
<dbReference type="eggNOG" id="COG1533">
    <property type="taxonomic scope" value="Bacteria"/>
</dbReference>
<name>A0A0B0ELP9_9BACT</name>
<dbReference type="Gene3D" id="3.80.30.30">
    <property type="match status" value="1"/>
</dbReference>
<dbReference type="InterPro" id="IPR007197">
    <property type="entry name" value="rSAM"/>
</dbReference>
<dbReference type="GO" id="GO:0046872">
    <property type="term" value="F:metal ion binding"/>
    <property type="evidence" value="ECO:0007669"/>
    <property type="project" value="UniProtKB-KW"/>
</dbReference>
<evidence type="ECO:0000313" key="6">
    <source>
        <dbReference type="Proteomes" id="UP000030652"/>
    </source>
</evidence>
<gene>
    <name evidence="5" type="ORF">SCABRO_01300</name>
</gene>
<comment type="caution">
    <text evidence="5">The sequence shown here is derived from an EMBL/GenBank/DDBJ whole genome shotgun (WGS) entry which is preliminary data.</text>
</comment>